<dbReference type="VEuPathDB" id="CryptoDB:Vbra_14686"/>
<dbReference type="GO" id="GO:0006886">
    <property type="term" value="P:intracellular protein transport"/>
    <property type="evidence" value="ECO:0007669"/>
    <property type="project" value="TreeGrafter"/>
</dbReference>
<dbReference type="AlphaFoldDB" id="A0A0G4F7X0"/>
<name>A0A0G4F7X0_VITBC</name>
<dbReference type="OrthoDB" id="428895at2759"/>
<dbReference type="GO" id="GO:0005484">
    <property type="term" value="F:SNAP receptor activity"/>
    <property type="evidence" value="ECO:0007669"/>
    <property type="project" value="TreeGrafter"/>
</dbReference>
<feature type="coiled-coil region" evidence="2">
    <location>
        <begin position="78"/>
        <end position="105"/>
    </location>
</feature>
<dbReference type="SUPFAM" id="SSF47661">
    <property type="entry name" value="t-snare proteins"/>
    <property type="match status" value="1"/>
</dbReference>
<evidence type="ECO:0000256" key="3">
    <source>
        <dbReference type="SAM" id="Phobius"/>
    </source>
</evidence>
<keyword evidence="6" id="KW-1185">Reference proteome</keyword>
<keyword evidence="3" id="KW-1133">Transmembrane helix</keyword>
<feature type="domain" description="T-SNARE coiled-coil homology" evidence="4">
    <location>
        <begin position="144"/>
        <end position="206"/>
    </location>
</feature>
<dbReference type="GO" id="GO:0000149">
    <property type="term" value="F:SNARE binding"/>
    <property type="evidence" value="ECO:0007669"/>
    <property type="project" value="TreeGrafter"/>
</dbReference>
<dbReference type="Proteomes" id="UP000041254">
    <property type="component" value="Unassembled WGS sequence"/>
</dbReference>
<evidence type="ECO:0000313" key="5">
    <source>
        <dbReference type="EMBL" id="CEM08648.1"/>
    </source>
</evidence>
<dbReference type="FunCoup" id="A0A0G4F7X0">
    <property type="interactions" value="11"/>
</dbReference>
<dbReference type="STRING" id="1169540.A0A0G4F7X0"/>
<keyword evidence="2" id="KW-0175">Coiled coil</keyword>
<evidence type="ECO:0000313" key="6">
    <source>
        <dbReference type="Proteomes" id="UP000041254"/>
    </source>
</evidence>
<dbReference type="Gene3D" id="1.20.5.110">
    <property type="match status" value="1"/>
</dbReference>
<dbReference type="SUPFAM" id="SSF58038">
    <property type="entry name" value="SNARE fusion complex"/>
    <property type="match status" value="1"/>
</dbReference>
<dbReference type="CDD" id="cd15841">
    <property type="entry name" value="SNARE_Qc"/>
    <property type="match status" value="1"/>
</dbReference>
<organism evidence="5 6">
    <name type="scientific">Vitrella brassicaformis (strain CCMP3155)</name>
    <dbReference type="NCBI Taxonomy" id="1169540"/>
    <lineage>
        <taxon>Eukaryota</taxon>
        <taxon>Sar</taxon>
        <taxon>Alveolata</taxon>
        <taxon>Colpodellida</taxon>
        <taxon>Vitrellaceae</taxon>
        <taxon>Vitrella</taxon>
    </lineage>
</organism>
<dbReference type="GO" id="GO:0031201">
    <property type="term" value="C:SNARE complex"/>
    <property type="evidence" value="ECO:0007669"/>
    <property type="project" value="TreeGrafter"/>
</dbReference>
<evidence type="ECO:0000256" key="2">
    <source>
        <dbReference type="SAM" id="Coils"/>
    </source>
</evidence>
<feature type="transmembrane region" description="Helical" evidence="3">
    <location>
        <begin position="215"/>
        <end position="232"/>
    </location>
</feature>
<reference evidence="5 6" key="1">
    <citation type="submission" date="2014-11" db="EMBL/GenBank/DDBJ databases">
        <authorList>
            <person name="Zhu J."/>
            <person name="Qi W."/>
            <person name="Song R."/>
        </authorList>
    </citation>
    <scope>NUCLEOTIDE SEQUENCE [LARGE SCALE GENOMIC DNA]</scope>
</reference>
<dbReference type="PANTHER" id="PTHR19957">
    <property type="entry name" value="SYNTAXIN"/>
    <property type="match status" value="1"/>
</dbReference>
<dbReference type="InterPro" id="IPR010989">
    <property type="entry name" value="SNARE"/>
</dbReference>
<proteinExistence type="inferred from homology"/>
<accession>A0A0G4F7X0</accession>
<dbReference type="GO" id="GO:0048278">
    <property type="term" value="P:vesicle docking"/>
    <property type="evidence" value="ECO:0007669"/>
    <property type="project" value="TreeGrafter"/>
</dbReference>
<dbReference type="PhylomeDB" id="A0A0G4F7X0"/>
<dbReference type="GO" id="GO:0012505">
    <property type="term" value="C:endomembrane system"/>
    <property type="evidence" value="ECO:0007669"/>
    <property type="project" value="TreeGrafter"/>
</dbReference>
<dbReference type="Gene3D" id="1.20.58.90">
    <property type="match status" value="1"/>
</dbReference>
<dbReference type="OMA" id="RQSTACL"/>
<keyword evidence="3" id="KW-0472">Membrane</keyword>
<dbReference type="EMBL" id="CDMY01000385">
    <property type="protein sequence ID" value="CEM08648.1"/>
    <property type="molecule type" value="Genomic_DNA"/>
</dbReference>
<keyword evidence="3" id="KW-0812">Transmembrane</keyword>
<dbReference type="PROSITE" id="PS50192">
    <property type="entry name" value="T_SNARE"/>
    <property type="match status" value="1"/>
</dbReference>
<sequence>MNDYWLQDFNRAKALTRDIALEIKKRDNAASGSSGRGKHTAIVRGQIAQLAQEISHLEQAVSTSAANPPAYNITTKELTRRRDKVAKLQQEREQLEETFREGFRSGLTEPLSHGSTATSASTRLRHTEDELHNMSDQDIMMLQEKSIHEQDAALEFLEGSVHNLKSIGGNINQEINLHVRLIGDIDADAERTRHQLKQNQTLLVRVLQRSSYTCLYALILILSVTLIVLLIVL</sequence>
<gene>
    <name evidence="5" type="ORF">Vbra_14686</name>
</gene>
<dbReference type="InParanoid" id="A0A0G4F7X0"/>
<protein>
    <recommendedName>
        <fullName evidence="4">t-SNARE coiled-coil homology domain-containing protein</fullName>
    </recommendedName>
</protein>
<evidence type="ECO:0000259" key="4">
    <source>
        <dbReference type="PROSITE" id="PS50192"/>
    </source>
</evidence>
<dbReference type="GO" id="GO:0006906">
    <property type="term" value="P:vesicle fusion"/>
    <property type="evidence" value="ECO:0007669"/>
    <property type="project" value="TreeGrafter"/>
</dbReference>
<evidence type="ECO:0000256" key="1">
    <source>
        <dbReference type="ARBA" id="ARBA00009063"/>
    </source>
</evidence>
<dbReference type="InterPro" id="IPR045242">
    <property type="entry name" value="Syntaxin"/>
</dbReference>
<comment type="similarity">
    <text evidence="1">Belongs to the syntaxin family.</text>
</comment>
<dbReference type="InterPro" id="IPR000727">
    <property type="entry name" value="T_SNARE_dom"/>
</dbReference>